<comment type="caution">
    <text evidence="1">The sequence shown here is derived from an EMBL/GenBank/DDBJ whole genome shotgun (WGS) entry which is preliminary data.</text>
</comment>
<proteinExistence type="predicted"/>
<evidence type="ECO:0000313" key="1">
    <source>
        <dbReference type="EMBL" id="MCW1887020.1"/>
    </source>
</evidence>
<protein>
    <recommendedName>
        <fullName evidence="3">Inovirus Gp2 family protein</fullName>
    </recommendedName>
</protein>
<dbReference type="EMBL" id="JAPDDS010000014">
    <property type="protein sequence ID" value="MCW1887020.1"/>
    <property type="molecule type" value="Genomic_DNA"/>
</dbReference>
<accession>A0ABT3FVM2</accession>
<dbReference type="RefSeq" id="WP_264502975.1">
    <property type="nucleotide sequence ID" value="NZ_JAPDDS010000014.1"/>
</dbReference>
<organism evidence="1 2">
    <name type="scientific">Luteolibacter flavescens</name>
    <dbReference type="NCBI Taxonomy" id="1859460"/>
    <lineage>
        <taxon>Bacteria</taxon>
        <taxon>Pseudomonadati</taxon>
        <taxon>Verrucomicrobiota</taxon>
        <taxon>Verrucomicrobiia</taxon>
        <taxon>Verrucomicrobiales</taxon>
        <taxon>Verrucomicrobiaceae</taxon>
        <taxon>Luteolibacter</taxon>
    </lineage>
</organism>
<reference evidence="1 2" key="1">
    <citation type="submission" date="2022-10" db="EMBL/GenBank/DDBJ databases">
        <title>Luteolibacter flavescens strain MCCC 1K03193, whole genome shotgun sequencing project.</title>
        <authorList>
            <person name="Zhao G."/>
            <person name="Shen L."/>
        </authorList>
    </citation>
    <scope>NUCLEOTIDE SEQUENCE [LARGE SCALE GENOMIC DNA]</scope>
    <source>
        <strain evidence="1 2">MCCC 1K03193</strain>
    </source>
</reference>
<keyword evidence="2" id="KW-1185">Reference proteome</keyword>
<evidence type="ECO:0008006" key="3">
    <source>
        <dbReference type="Google" id="ProtNLM"/>
    </source>
</evidence>
<evidence type="ECO:0000313" key="2">
    <source>
        <dbReference type="Proteomes" id="UP001207930"/>
    </source>
</evidence>
<name>A0ABT3FVM2_9BACT</name>
<sequence length="171" mass="19995">MEIPEIHVLNRIRWQFFGTLTFKSARISDRKRHHMWYAYLRQTARWLKIGDFQRLLWVLRAEEGERTGRFHFHYFLAGLPTRMANPTTCFFLMDLWEELRGGMARGSVFDPQLNAGAYITKDLAASNESPVMRGFHESGKVSWGDCQLTIANSGWKAAANQLLQQETRTRR</sequence>
<gene>
    <name evidence="1" type="ORF">OKA04_19935</name>
</gene>
<dbReference type="Proteomes" id="UP001207930">
    <property type="component" value="Unassembled WGS sequence"/>
</dbReference>